<accession>A0A2M6XCP9</accession>
<keyword evidence="3" id="KW-0732">Signal</keyword>
<gene>
    <name evidence="6" type="ORF">COT44_03295</name>
</gene>
<evidence type="ECO:0000256" key="2">
    <source>
        <dbReference type="ARBA" id="ARBA00022448"/>
    </source>
</evidence>
<proteinExistence type="inferred from homology"/>
<dbReference type="GO" id="GO:0055052">
    <property type="term" value="C:ATP-binding cassette (ABC) transporter complex, substrate-binding subunit-containing"/>
    <property type="evidence" value="ECO:0007669"/>
    <property type="project" value="TreeGrafter"/>
</dbReference>
<name>A0A2M6XCP9_9BACT</name>
<feature type="transmembrane region" description="Helical" evidence="5">
    <location>
        <begin position="52"/>
        <end position="74"/>
    </location>
</feature>
<comment type="similarity">
    <text evidence="1">Belongs to the bacterial solute-binding protein 1 family.</text>
</comment>
<dbReference type="PANTHER" id="PTHR30061">
    <property type="entry name" value="MALTOSE-BINDING PERIPLASMIC PROTEIN"/>
    <property type="match status" value="1"/>
</dbReference>
<dbReference type="SUPFAM" id="SSF53850">
    <property type="entry name" value="Periplasmic binding protein-like II"/>
    <property type="match status" value="1"/>
</dbReference>
<dbReference type="GO" id="GO:0042956">
    <property type="term" value="P:maltodextrin transmembrane transport"/>
    <property type="evidence" value="ECO:0007669"/>
    <property type="project" value="TreeGrafter"/>
</dbReference>
<dbReference type="GO" id="GO:1901982">
    <property type="term" value="F:maltose binding"/>
    <property type="evidence" value="ECO:0007669"/>
    <property type="project" value="TreeGrafter"/>
</dbReference>
<dbReference type="InterPro" id="IPR006059">
    <property type="entry name" value="SBP"/>
</dbReference>
<sequence>MDTELPLPSNPLPVTETPPVVETPPVETFSPAGPEAPAVLPFEEKPSVIKRFLPIVLILIVLAVVLVAVSKILLPNASKVGKSTLTYWGLWEPYGAMAGVIADFEKANPDIKINYVYNSPTEYRERLSSAFAQNKGPDIFRYHNTWVPMFKNELSPVPVSVMDNATFESTFYPVAARDLKIGNNYVGIPLEIDGLGMYINEDLFTTAGKTPPTTWDELRKTASELTTPAQRSRGQIQIAGAALGRTENIDHWSDILAAMMLQNGADLNKPIGQLAEDALTYFTLFSQSDLVWDETLSSSTQQFILGKLAIYFGPSWEAFTIKQANPNLNFKILPIPQLADTNVTWASYWVEGVSKKSPSQEAAWKFVKYLSNKETMQKLYKTESDLRLFGEPYSRRELGDSLKDSNYVGAFVQQAQAAKSGYLSSDTHDNGINDKIIKYFEDAVNAVNFGKSGAKQALETTSQGVSQVLSQYGVSASVVR</sequence>
<evidence type="ECO:0000256" key="5">
    <source>
        <dbReference type="SAM" id="Phobius"/>
    </source>
</evidence>
<organism evidence="6 7">
    <name type="scientific">Candidatus Shapirobacteria bacterium CG08_land_8_20_14_0_20_39_18</name>
    <dbReference type="NCBI Taxonomy" id="1974883"/>
    <lineage>
        <taxon>Bacteria</taxon>
        <taxon>Candidatus Shapironibacteriota</taxon>
    </lineage>
</organism>
<evidence type="ECO:0000313" key="6">
    <source>
        <dbReference type="EMBL" id="PIU03443.1"/>
    </source>
</evidence>
<reference evidence="7" key="1">
    <citation type="submission" date="2017-09" db="EMBL/GenBank/DDBJ databases">
        <title>Depth-based differentiation of microbial function through sediment-hosted aquifers and enrichment of novel symbionts in the deep terrestrial subsurface.</title>
        <authorList>
            <person name="Probst A.J."/>
            <person name="Ladd B."/>
            <person name="Jarett J.K."/>
            <person name="Geller-Mcgrath D.E."/>
            <person name="Sieber C.M.K."/>
            <person name="Emerson J.B."/>
            <person name="Anantharaman K."/>
            <person name="Thomas B.C."/>
            <person name="Malmstrom R."/>
            <person name="Stieglmeier M."/>
            <person name="Klingl A."/>
            <person name="Woyke T."/>
            <person name="Ryan C.M."/>
            <person name="Banfield J.F."/>
        </authorList>
    </citation>
    <scope>NUCLEOTIDE SEQUENCE [LARGE SCALE GENOMIC DNA]</scope>
</reference>
<evidence type="ECO:0000256" key="3">
    <source>
        <dbReference type="ARBA" id="ARBA00022729"/>
    </source>
</evidence>
<dbReference type="AlphaFoldDB" id="A0A2M6XCP9"/>
<evidence type="ECO:0000256" key="1">
    <source>
        <dbReference type="ARBA" id="ARBA00008520"/>
    </source>
</evidence>
<dbReference type="Pfam" id="PF13416">
    <property type="entry name" value="SBP_bac_8"/>
    <property type="match status" value="1"/>
</dbReference>
<evidence type="ECO:0000313" key="7">
    <source>
        <dbReference type="Proteomes" id="UP000228996"/>
    </source>
</evidence>
<keyword evidence="5" id="KW-0472">Membrane</keyword>
<dbReference type="GO" id="GO:0015768">
    <property type="term" value="P:maltose transport"/>
    <property type="evidence" value="ECO:0007669"/>
    <property type="project" value="TreeGrafter"/>
</dbReference>
<protein>
    <recommendedName>
        <fullName evidence="8">Sugar ABC transporter substrate-binding protein</fullName>
    </recommendedName>
</protein>
<keyword evidence="5" id="KW-1133">Transmembrane helix</keyword>
<dbReference type="PANTHER" id="PTHR30061:SF50">
    <property type="entry name" value="MALTOSE_MALTODEXTRIN-BINDING PERIPLASMIC PROTEIN"/>
    <property type="match status" value="1"/>
</dbReference>
<keyword evidence="5" id="KW-0812">Transmembrane</keyword>
<dbReference type="Proteomes" id="UP000228996">
    <property type="component" value="Unassembled WGS sequence"/>
</dbReference>
<evidence type="ECO:0000256" key="4">
    <source>
        <dbReference type="SAM" id="MobiDB-lite"/>
    </source>
</evidence>
<feature type="region of interest" description="Disordered" evidence="4">
    <location>
        <begin position="1"/>
        <end position="20"/>
    </location>
</feature>
<dbReference type="Gene3D" id="3.40.190.10">
    <property type="entry name" value="Periplasmic binding protein-like II"/>
    <property type="match status" value="1"/>
</dbReference>
<comment type="caution">
    <text evidence="6">The sequence shown here is derived from an EMBL/GenBank/DDBJ whole genome shotgun (WGS) entry which is preliminary data.</text>
</comment>
<dbReference type="EMBL" id="PEYO01000017">
    <property type="protein sequence ID" value="PIU03443.1"/>
    <property type="molecule type" value="Genomic_DNA"/>
</dbReference>
<evidence type="ECO:0008006" key="8">
    <source>
        <dbReference type="Google" id="ProtNLM"/>
    </source>
</evidence>
<keyword evidence="2" id="KW-0813">Transport</keyword>